<protein>
    <submittedName>
        <fullName evidence="2">Uncharacterized protein</fullName>
    </submittedName>
</protein>
<dbReference type="PANTHER" id="PTHR22946:SF12">
    <property type="entry name" value="CONIDIAL PIGMENT BIOSYNTHESIS PROTEIN AYG1 (AFU_ORTHOLOGUE AFUA_2G17550)"/>
    <property type="match status" value="1"/>
</dbReference>
<dbReference type="RefSeq" id="WP_085017988.1">
    <property type="nucleotide sequence ID" value="NZ_BMHD01000001.1"/>
</dbReference>
<dbReference type="Gene3D" id="1.20.1440.110">
    <property type="entry name" value="acylaminoacyl peptidase"/>
    <property type="match status" value="1"/>
</dbReference>
<dbReference type="STRING" id="1619308.B5808_02040"/>
<dbReference type="PROSITE" id="PS51318">
    <property type="entry name" value="TAT"/>
    <property type="match status" value="1"/>
</dbReference>
<dbReference type="InterPro" id="IPR029058">
    <property type="entry name" value="AB_hydrolase_fold"/>
</dbReference>
<evidence type="ECO:0000256" key="1">
    <source>
        <dbReference type="ARBA" id="ARBA00008645"/>
    </source>
</evidence>
<dbReference type="Gene3D" id="3.40.50.1820">
    <property type="entry name" value="alpha/beta hydrolase"/>
    <property type="match status" value="1"/>
</dbReference>
<dbReference type="KEGG" id="cphy:B5808_02040"/>
<organism evidence="2 3">
    <name type="scientific">Cnuibacter physcomitrellae</name>
    <dbReference type="NCBI Taxonomy" id="1619308"/>
    <lineage>
        <taxon>Bacteria</taxon>
        <taxon>Bacillati</taxon>
        <taxon>Actinomycetota</taxon>
        <taxon>Actinomycetes</taxon>
        <taxon>Micrococcales</taxon>
        <taxon>Microbacteriaceae</taxon>
        <taxon>Cnuibacter</taxon>
    </lineage>
</organism>
<proteinExistence type="inferred from homology"/>
<evidence type="ECO:0000313" key="3">
    <source>
        <dbReference type="Proteomes" id="UP000192775"/>
    </source>
</evidence>
<comment type="similarity">
    <text evidence="1">Belongs to the AB hydrolase superfamily.</text>
</comment>
<dbReference type="AlphaFoldDB" id="A0A1X9LM06"/>
<gene>
    <name evidence="2" type="ORF">B5808_02040</name>
</gene>
<dbReference type="InterPro" id="IPR050261">
    <property type="entry name" value="FrsA_esterase"/>
</dbReference>
<sequence length="558" mass="57583">MTGTPHEADAGVSRRVLLGLAATGGVGSLLWSTGVGGAAAAASATTAPVVPAAPGATGTVASGLTPFPQQDDLNFQTQFNYGEAAYGAAEVGEVAAAVEEVQAALAQIGTANLPVYQPYNDTFEALAARMAADADAEKTAGRLASARSKYLRAAGYYTSVLFFVLGGSAPTREAEVYRAMQRCWAEAAALLDPVWTRVEIPMTVRFPSASGTPVARSVTVPAYWARASGDGPKPTVIINNGSDAQLVDTFAFGGAAALERGYNALMFEGPGQGSLLFEQDIPFTPHWEDVITPLVDFVLAQPETDAASVALTGWSFGGLLVMRAAAHEHRLAAVVADPVFYNPLTPYARLQGIPNDVWVNDVYPSFPQHGPQGRDALRFLLGKRGEIFGEAFHQQALSGVVIQDLVGLLDAIGAYTGDAAMFGAVTAHSLLLTYEGDDFFTGQDVDARSWLTSVASLSQHDFTAAEGAQFHCAPMAPQVRNEVVYDWLDGIFGRVPTPPSPPAPVVPPAPPAAGGSAASTLAATGVAAGPAAVIATGLGAAGAGAIALARGGSPRRSS</sequence>
<dbReference type="Proteomes" id="UP000192775">
    <property type="component" value="Chromosome"/>
</dbReference>
<reference evidence="2 3" key="1">
    <citation type="submission" date="2017-04" db="EMBL/GenBank/DDBJ databases">
        <authorList>
            <person name="Afonso C.L."/>
            <person name="Miller P.J."/>
            <person name="Scott M.A."/>
            <person name="Spackman E."/>
            <person name="Goraichik I."/>
            <person name="Dimitrov K.M."/>
            <person name="Suarez D.L."/>
            <person name="Swayne D.E."/>
        </authorList>
    </citation>
    <scope>NUCLEOTIDE SEQUENCE [LARGE SCALE GENOMIC DNA]</scope>
    <source>
        <strain evidence="3">XA(T)</strain>
    </source>
</reference>
<dbReference type="PANTHER" id="PTHR22946">
    <property type="entry name" value="DIENELACTONE HYDROLASE DOMAIN-CONTAINING PROTEIN-RELATED"/>
    <property type="match status" value="1"/>
</dbReference>
<evidence type="ECO:0000313" key="2">
    <source>
        <dbReference type="EMBL" id="ARJ04139.1"/>
    </source>
</evidence>
<accession>A0A1X9LM06</accession>
<dbReference type="InterPro" id="IPR006311">
    <property type="entry name" value="TAT_signal"/>
</dbReference>
<dbReference type="EMBL" id="CP020715">
    <property type="protein sequence ID" value="ARJ04139.1"/>
    <property type="molecule type" value="Genomic_DNA"/>
</dbReference>
<keyword evidence="3" id="KW-1185">Reference proteome</keyword>
<name>A0A1X9LM06_9MICO</name>
<dbReference type="SUPFAM" id="SSF53474">
    <property type="entry name" value="alpha/beta-Hydrolases"/>
    <property type="match status" value="1"/>
</dbReference>